<name>A0A6S6SYV3_9BACT</name>
<protein>
    <submittedName>
        <fullName evidence="3">Membrane protein, putative</fullName>
    </submittedName>
</protein>
<sequence length="326" mass="36473">MFFKITFLFTLFVSFLQADVVKPSYLEVIQKNNNTYSVLLKVAVEDNQKPSLSVREIEGCPQKNTSLIRLANGSYVERYEVECQESLKGKTIAVEGLESRTSDLLLRLEFLDNSSQSALLNSVKNSYSIEEDASSVQIIQTYTWLGITHILLGYDHVLFVFLLLLIVKSMRRLLWTISAFTLAHSLTMAGATLGLVHMPQQPVEAVIALSIIFLALEIMHEKQGKVGLTSQYPWIVAFIFGLLHGFGFAGALSDIGLPEQAITLALVFFNIGVELGQLIFVLFVVLIALVLRKFIQRKSIEKIEIIVVYATGGLASFWMIERVLAF</sequence>
<proteinExistence type="predicted"/>
<feature type="transmembrane region" description="Helical" evidence="1">
    <location>
        <begin position="232"/>
        <end position="252"/>
    </location>
</feature>
<dbReference type="AlphaFoldDB" id="A0A6S6SYV3"/>
<keyword evidence="1" id="KW-1133">Transmembrane helix</keyword>
<feature type="signal peptide" evidence="2">
    <location>
        <begin position="1"/>
        <end position="18"/>
    </location>
</feature>
<dbReference type="EMBL" id="CACVAX010000018">
    <property type="protein sequence ID" value="CAA6808171.1"/>
    <property type="molecule type" value="Genomic_DNA"/>
</dbReference>
<reference evidence="3" key="1">
    <citation type="submission" date="2020-01" db="EMBL/GenBank/DDBJ databases">
        <authorList>
            <person name="Meier V. D."/>
            <person name="Meier V D."/>
        </authorList>
    </citation>
    <scope>NUCLEOTIDE SEQUENCE</scope>
    <source>
        <strain evidence="3">HLG_WM_MAG_04</strain>
    </source>
</reference>
<organism evidence="3">
    <name type="scientific">uncultured Sulfurovum sp</name>
    <dbReference type="NCBI Taxonomy" id="269237"/>
    <lineage>
        <taxon>Bacteria</taxon>
        <taxon>Pseudomonadati</taxon>
        <taxon>Campylobacterota</taxon>
        <taxon>Epsilonproteobacteria</taxon>
        <taxon>Campylobacterales</taxon>
        <taxon>Sulfurovaceae</taxon>
        <taxon>Sulfurovum</taxon>
        <taxon>environmental samples</taxon>
    </lineage>
</organism>
<feature type="chain" id="PRO_5027583078" evidence="2">
    <location>
        <begin position="19"/>
        <end position="326"/>
    </location>
</feature>
<feature type="transmembrane region" description="Helical" evidence="1">
    <location>
        <begin position="202"/>
        <end position="220"/>
    </location>
</feature>
<feature type="transmembrane region" description="Helical" evidence="1">
    <location>
        <begin position="303"/>
        <end position="320"/>
    </location>
</feature>
<evidence type="ECO:0000313" key="3">
    <source>
        <dbReference type="EMBL" id="CAA6808171.1"/>
    </source>
</evidence>
<gene>
    <name evidence="3" type="ORF">HELGO_WM3834</name>
</gene>
<keyword evidence="2" id="KW-0732">Signal</keyword>
<dbReference type="InterPro" id="IPR032809">
    <property type="entry name" value="Put_HupE_UreJ"/>
</dbReference>
<dbReference type="Pfam" id="PF13795">
    <property type="entry name" value="HupE_UreJ_2"/>
    <property type="match status" value="1"/>
</dbReference>
<accession>A0A6S6SYV3</accession>
<feature type="transmembrane region" description="Helical" evidence="1">
    <location>
        <begin position="142"/>
        <end position="166"/>
    </location>
</feature>
<feature type="transmembrane region" description="Helical" evidence="1">
    <location>
        <begin position="173"/>
        <end position="196"/>
    </location>
</feature>
<feature type="transmembrane region" description="Helical" evidence="1">
    <location>
        <begin position="264"/>
        <end position="291"/>
    </location>
</feature>
<evidence type="ECO:0000256" key="1">
    <source>
        <dbReference type="SAM" id="Phobius"/>
    </source>
</evidence>
<keyword evidence="1" id="KW-0812">Transmembrane</keyword>
<keyword evidence="1" id="KW-0472">Membrane</keyword>
<evidence type="ECO:0000256" key="2">
    <source>
        <dbReference type="SAM" id="SignalP"/>
    </source>
</evidence>